<evidence type="ECO:0000313" key="1">
    <source>
        <dbReference type="EMBL" id="EEP79969.1"/>
    </source>
</evidence>
<dbReference type="InParanoid" id="C4JUK8"/>
<dbReference type="GeneID" id="8440148"/>
<protein>
    <submittedName>
        <fullName evidence="1">Uncharacterized protein</fullName>
    </submittedName>
</protein>
<dbReference type="AlphaFoldDB" id="C4JUK8"/>
<dbReference type="HOGENOM" id="CLU_135199_0_0_1"/>
<reference evidence="2" key="1">
    <citation type="journal article" date="2009" name="Genome Res.">
        <title>Comparative genomic analyses of the human fungal pathogens Coccidioides and their relatives.</title>
        <authorList>
            <person name="Sharpton T.J."/>
            <person name="Stajich J.E."/>
            <person name="Rounsley S.D."/>
            <person name="Gardner M.J."/>
            <person name="Wortman J.R."/>
            <person name="Jordar V.S."/>
            <person name="Maiti R."/>
            <person name="Kodira C.D."/>
            <person name="Neafsey D.E."/>
            <person name="Zeng Q."/>
            <person name="Hung C.-Y."/>
            <person name="McMahan C."/>
            <person name="Muszewska A."/>
            <person name="Grynberg M."/>
            <person name="Mandel M.A."/>
            <person name="Kellner E.M."/>
            <person name="Barker B.M."/>
            <person name="Galgiani J.N."/>
            <person name="Orbach M.J."/>
            <person name="Kirkland T.N."/>
            <person name="Cole G.T."/>
            <person name="Henn M.R."/>
            <person name="Birren B.W."/>
            <person name="Taylor J.W."/>
        </authorList>
    </citation>
    <scope>NUCLEOTIDE SEQUENCE [LARGE SCALE GENOMIC DNA]</scope>
    <source>
        <strain evidence="2">UAMH 1704</strain>
    </source>
</reference>
<dbReference type="OrthoDB" id="4211852at2759"/>
<dbReference type="VEuPathDB" id="FungiDB:UREG_04811"/>
<gene>
    <name evidence="1" type="ORF">UREG_04811</name>
</gene>
<sequence>MICRNHKKFMKFLAWSQIHEAAMQLQQTADTPAMSEVPPEDHISLKLNTFVNLDDAEEAYNSADSVISNISDVDSELEDTRVDDIIKEVLTHMLSDIDESNEDENITYNPVLTDIADRQLIESGILNMEDNTFQVVPHMRTREHESLSHFVIALKLWCEQSEISCQQY</sequence>
<dbReference type="EMBL" id="CH476617">
    <property type="protein sequence ID" value="EEP79969.1"/>
    <property type="molecule type" value="Genomic_DNA"/>
</dbReference>
<organism evidence="1 2">
    <name type="scientific">Uncinocarpus reesii (strain UAMH 1704)</name>
    <dbReference type="NCBI Taxonomy" id="336963"/>
    <lineage>
        <taxon>Eukaryota</taxon>
        <taxon>Fungi</taxon>
        <taxon>Dikarya</taxon>
        <taxon>Ascomycota</taxon>
        <taxon>Pezizomycotina</taxon>
        <taxon>Eurotiomycetes</taxon>
        <taxon>Eurotiomycetidae</taxon>
        <taxon>Onygenales</taxon>
        <taxon>Onygenaceae</taxon>
        <taxon>Uncinocarpus</taxon>
    </lineage>
</organism>
<evidence type="ECO:0000313" key="2">
    <source>
        <dbReference type="Proteomes" id="UP000002058"/>
    </source>
</evidence>
<dbReference type="RefSeq" id="XP_002584122.1">
    <property type="nucleotide sequence ID" value="XM_002584076.1"/>
</dbReference>
<dbReference type="OMA" id="LALELWC"/>
<keyword evidence="2" id="KW-1185">Reference proteome</keyword>
<proteinExistence type="predicted"/>
<dbReference type="KEGG" id="ure:UREG_04811"/>
<accession>C4JUK8</accession>
<name>C4JUK8_UNCRE</name>
<dbReference type="Proteomes" id="UP000002058">
    <property type="component" value="Unassembled WGS sequence"/>
</dbReference>